<evidence type="ECO:0000313" key="2">
    <source>
        <dbReference type="EMBL" id="KLT46323.1"/>
    </source>
</evidence>
<dbReference type="RefSeq" id="XP_018282814.1">
    <property type="nucleotide sequence ID" value="XM_018426244.1"/>
</dbReference>
<dbReference type="AlphaFoldDB" id="A0A0J0XZ30"/>
<sequence>MSFLTPEAINRAVTHMNKDHADGNLYIVQAFHDRTATGADMLTLDATSGTWEYILKDGTTKTAVIPFPNALQKREDIRHAVVALYKQACTDLGVTEAGNGHTEENNLH</sequence>
<dbReference type="InterPro" id="IPR037119">
    <property type="entry name" value="Haem_oxidase_HugZ-like_sf"/>
</dbReference>
<feature type="domain" description="DUF2470" evidence="1">
    <location>
        <begin position="11"/>
        <end position="84"/>
    </location>
</feature>
<reference evidence="2 3" key="1">
    <citation type="submission" date="2015-03" db="EMBL/GenBank/DDBJ databases">
        <title>Genomics and transcriptomics of the oil-accumulating basidiomycete yeast T. oleaginosus allow insights into substrate utilization and the diverse evolutionary trajectories of mating systems in fungi.</title>
        <authorList>
            <consortium name="DOE Joint Genome Institute"/>
            <person name="Kourist R."/>
            <person name="Kracht O."/>
            <person name="Bracharz F."/>
            <person name="Lipzen A."/>
            <person name="Nolan M."/>
            <person name="Ohm R."/>
            <person name="Grigoriev I."/>
            <person name="Sun S."/>
            <person name="Heitman J."/>
            <person name="Bruck T."/>
            <person name="Nowrousian M."/>
        </authorList>
    </citation>
    <scope>NUCLEOTIDE SEQUENCE [LARGE SCALE GENOMIC DNA]</scope>
    <source>
        <strain evidence="2 3">IBC0246</strain>
    </source>
</reference>
<dbReference type="EMBL" id="KQ087177">
    <property type="protein sequence ID" value="KLT46323.1"/>
    <property type="molecule type" value="Genomic_DNA"/>
</dbReference>
<organism evidence="2 3">
    <name type="scientific">Cutaneotrichosporon oleaginosum</name>
    <dbReference type="NCBI Taxonomy" id="879819"/>
    <lineage>
        <taxon>Eukaryota</taxon>
        <taxon>Fungi</taxon>
        <taxon>Dikarya</taxon>
        <taxon>Basidiomycota</taxon>
        <taxon>Agaricomycotina</taxon>
        <taxon>Tremellomycetes</taxon>
        <taxon>Trichosporonales</taxon>
        <taxon>Trichosporonaceae</taxon>
        <taxon>Cutaneotrichosporon</taxon>
    </lineage>
</organism>
<dbReference type="Proteomes" id="UP000053611">
    <property type="component" value="Unassembled WGS sequence"/>
</dbReference>
<evidence type="ECO:0000313" key="3">
    <source>
        <dbReference type="Proteomes" id="UP000053611"/>
    </source>
</evidence>
<dbReference type="InterPro" id="IPR019595">
    <property type="entry name" value="DUF2470"/>
</dbReference>
<name>A0A0J0XZ30_9TREE</name>
<protein>
    <recommendedName>
        <fullName evidence="1">DUF2470 domain-containing protein</fullName>
    </recommendedName>
</protein>
<dbReference type="OrthoDB" id="10407617at2759"/>
<keyword evidence="3" id="KW-1185">Reference proteome</keyword>
<gene>
    <name evidence="2" type="ORF">CC85DRAFT_324659</name>
</gene>
<dbReference type="Gene3D" id="3.20.180.10">
    <property type="entry name" value="PNP-oxidase-like"/>
    <property type="match status" value="1"/>
</dbReference>
<dbReference type="GeneID" id="28986847"/>
<evidence type="ECO:0000259" key="1">
    <source>
        <dbReference type="Pfam" id="PF10615"/>
    </source>
</evidence>
<dbReference type="Pfam" id="PF10615">
    <property type="entry name" value="DUF2470"/>
    <property type="match status" value="1"/>
</dbReference>
<accession>A0A0J0XZ30</accession>
<proteinExistence type="predicted"/>